<evidence type="ECO:0000313" key="1">
    <source>
        <dbReference type="EMBL" id="CAF1205737.1"/>
    </source>
</evidence>
<dbReference type="OrthoDB" id="532484at2759"/>
<dbReference type="EMBL" id="CAJNOJ010000151">
    <property type="protein sequence ID" value="CAF1205737.1"/>
    <property type="molecule type" value="Genomic_DNA"/>
</dbReference>
<proteinExistence type="predicted"/>
<protein>
    <submittedName>
        <fullName evidence="1">Uncharacterized protein</fullName>
    </submittedName>
</protein>
<evidence type="ECO:0000313" key="2">
    <source>
        <dbReference type="Proteomes" id="UP000663852"/>
    </source>
</evidence>
<sequence length="227" mass="25932">MFLYQHTKTGLAGKQRASMLESELQLLSEVGKCHRRGHKLPPSDFVYGLRNIQHDRGVAEALCQSFTEQSRNSPEFILVRDYLALNRAALEAGATTARNQSRFRMIHDIHKKVSLRCSPRVRNTRTFSNDTVFGLPYKPSTPMAQILQNQFANQWLETIQNQQMNLKKQQIDTTAPSNRYHTKTSLLRQVKVPVPLKPFPKVRQSIDIEQCIESLRSAPVSCSNVKV</sequence>
<reference evidence="1" key="1">
    <citation type="submission" date="2021-02" db="EMBL/GenBank/DDBJ databases">
        <authorList>
            <person name="Nowell W R."/>
        </authorList>
    </citation>
    <scope>NUCLEOTIDE SEQUENCE</scope>
</reference>
<dbReference type="Pfam" id="PF14825">
    <property type="entry name" value="CFAP77"/>
    <property type="match status" value="1"/>
</dbReference>
<comment type="caution">
    <text evidence="1">The sequence shown here is derived from an EMBL/GenBank/DDBJ whole genome shotgun (WGS) entry which is preliminary data.</text>
</comment>
<dbReference type="AlphaFoldDB" id="A0A814WLU8"/>
<gene>
    <name evidence="1" type="ORF">EDS130_LOCUS25616</name>
</gene>
<dbReference type="InterPro" id="IPR029147">
    <property type="entry name" value="CFAP77"/>
</dbReference>
<dbReference type="Proteomes" id="UP000663852">
    <property type="component" value="Unassembled WGS sequence"/>
</dbReference>
<dbReference type="PANTHER" id="PTHR28617:SF1">
    <property type="entry name" value="CILIA- AND FLAGELLA-ASSOCIATED PROTEIN 77"/>
    <property type="match status" value="1"/>
</dbReference>
<name>A0A814WLU8_ADIRI</name>
<accession>A0A814WLU8</accession>
<dbReference type="PANTHER" id="PTHR28617">
    <property type="entry name" value="CILIA- AND FLAGELLA-ASSOCIATED PROTEIN 77"/>
    <property type="match status" value="1"/>
</dbReference>
<organism evidence="1 2">
    <name type="scientific">Adineta ricciae</name>
    <name type="common">Rotifer</name>
    <dbReference type="NCBI Taxonomy" id="249248"/>
    <lineage>
        <taxon>Eukaryota</taxon>
        <taxon>Metazoa</taxon>
        <taxon>Spiralia</taxon>
        <taxon>Gnathifera</taxon>
        <taxon>Rotifera</taxon>
        <taxon>Eurotatoria</taxon>
        <taxon>Bdelloidea</taxon>
        <taxon>Adinetida</taxon>
        <taxon>Adinetidae</taxon>
        <taxon>Adineta</taxon>
    </lineage>
</organism>